<keyword evidence="4" id="KW-1185">Reference proteome</keyword>
<dbReference type="EMBL" id="CAKOGP040002003">
    <property type="protein sequence ID" value="CAJ1959517.1"/>
    <property type="molecule type" value="Genomic_DNA"/>
</dbReference>
<feature type="coiled-coil region" evidence="1">
    <location>
        <begin position="173"/>
        <end position="207"/>
    </location>
</feature>
<proteinExistence type="predicted"/>
<organism evidence="3 4">
    <name type="scientific">Cylindrotheca closterium</name>
    <dbReference type="NCBI Taxonomy" id="2856"/>
    <lineage>
        <taxon>Eukaryota</taxon>
        <taxon>Sar</taxon>
        <taxon>Stramenopiles</taxon>
        <taxon>Ochrophyta</taxon>
        <taxon>Bacillariophyta</taxon>
        <taxon>Bacillariophyceae</taxon>
        <taxon>Bacillariophycidae</taxon>
        <taxon>Bacillariales</taxon>
        <taxon>Bacillariaceae</taxon>
        <taxon>Cylindrotheca</taxon>
    </lineage>
</organism>
<evidence type="ECO:0000256" key="1">
    <source>
        <dbReference type="SAM" id="Coils"/>
    </source>
</evidence>
<evidence type="ECO:0000256" key="2">
    <source>
        <dbReference type="SAM" id="MobiDB-lite"/>
    </source>
</evidence>
<sequence length="332" mass="37492">MVLQSLLKKIKERNFRGIAKQTEQLDSQTRQHLQEYLQVVPGEKQELEDLEEELYDATVRLHDLQEKEEFIATRLKAYQTKLKQIANGSEDAYPPLGTTEQGQISDDDDDDENSSSNEQPASPSEGIINDNEEDHTANTNLNTNNANAPPTPTTTTPPTRMSSAKQDEHKQALDKVQQVHKTMRDNIKELEKKIANMEKRKLELHWHLEECQVVLDTTKEIERIETELAAEQAVQRFDEDSKDVTIPVDIKNNNSNSDVAAALATNEKQEEDEEFGQIEIVDLQAAKNKDKEEDNNDDDTSAGGQERIQAEDPLASRIAITDEELGESSDAK</sequence>
<feature type="compositionally biased region" description="Low complexity" evidence="2">
    <location>
        <begin position="137"/>
        <end position="159"/>
    </location>
</feature>
<accession>A0AAD2G4D5</accession>
<keyword evidence="1" id="KW-0175">Coiled coil</keyword>
<feature type="coiled-coil region" evidence="1">
    <location>
        <begin position="33"/>
        <end position="67"/>
    </location>
</feature>
<name>A0AAD2G4D5_9STRA</name>
<dbReference type="AlphaFoldDB" id="A0AAD2G4D5"/>
<comment type="caution">
    <text evidence="3">The sequence shown here is derived from an EMBL/GenBank/DDBJ whole genome shotgun (WGS) entry which is preliminary data.</text>
</comment>
<feature type="region of interest" description="Disordered" evidence="2">
    <location>
        <begin position="86"/>
        <end position="171"/>
    </location>
</feature>
<evidence type="ECO:0000313" key="3">
    <source>
        <dbReference type="EMBL" id="CAJ1959517.1"/>
    </source>
</evidence>
<feature type="region of interest" description="Disordered" evidence="2">
    <location>
        <begin position="283"/>
        <end position="332"/>
    </location>
</feature>
<protein>
    <submittedName>
        <fullName evidence="3">Uncharacterized protein</fullName>
    </submittedName>
</protein>
<reference evidence="3" key="1">
    <citation type="submission" date="2023-08" db="EMBL/GenBank/DDBJ databases">
        <authorList>
            <person name="Audoor S."/>
            <person name="Bilcke G."/>
        </authorList>
    </citation>
    <scope>NUCLEOTIDE SEQUENCE</scope>
</reference>
<feature type="compositionally biased region" description="Acidic residues" evidence="2">
    <location>
        <begin position="321"/>
        <end position="332"/>
    </location>
</feature>
<evidence type="ECO:0000313" key="4">
    <source>
        <dbReference type="Proteomes" id="UP001295423"/>
    </source>
</evidence>
<dbReference type="Proteomes" id="UP001295423">
    <property type="component" value="Unassembled WGS sequence"/>
</dbReference>
<gene>
    <name evidence="3" type="ORF">CYCCA115_LOCUS17938</name>
</gene>